<sequence length="817" mass="87991">MIAPEMLPVEAVLADVATALRTVRRAVLVAPPGAGKTTMVPLHLIRQPDLAGRIILIQPRRIAARAAATRMASLLGEAVGQTVGWRMRLDTRVSAATRIEVVTEGVFTRLILADPELTGISAVLFDEFHERSLDADFGLALALDVQAALREDLAILVMSATLDGARVATLLGDAPVIETAGRSFPVDIQNRDRTGTERIEDAVANAIQQTLRDMPGSILAFLPGQREIERVRERLEGRVPQDVMLAPLYGALETSDQDMAIRPAPPGRRKVVLATSIAETSITIDGVTVVIDSGLARRPVFEPASGLSRLETVPVSRAAATQRAGRAGRTGPGTAIRLWRAEQTNALPAFDPPEILSTDLSGLLLDCAAFGVGDPTELRFLDAPPKPALAEARVLLCELGALDADGRLTQIGRELRQVGLPPRLGTMVVRAQAGQPRRVAAELAVLLTERGLGGNDPDLAERHRRWRTDRSPRGSAARGLAERLARQVSAAGDIEDADAGPLLAVAYPDRVAVARGAHGQFLLASGRGGQVDAASSLAASAGLVVAELQGQARAGRITSAIGLDRRQLTALAEERAVEEDVVLFDAASGAVRARRVRRIGRAVLSESPLPDPPAALVQSALADAIRQGGMRLLPMDKDGERLLERLRFLHISLGDPWPDLSETALMERLDEWVIAFHPDARRLSDLRPDRLRQGLLSLLPGSLARQVDTLAPSHYEAPTGSRLPLRYEPEQVVLAVRVQELFGMTRHPAIAADRVPLTLELLSPAHRPIQITQDLPGFWAGSWRDVRADLRGRYPKHVWPEDPALAPPTARAKPRGK</sequence>
<evidence type="ECO:0000256" key="3">
    <source>
        <dbReference type="ARBA" id="ARBA00022806"/>
    </source>
</evidence>
<dbReference type="InterPro" id="IPR049614">
    <property type="entry name" value="HrpB_DEXH"/>
</dbReference>
<keyword evidence="4" id="KW-0067">ATP-binding</keyword>
<dbReference type="PANTHER" id="PTHR43519">
    <property type="entry name" value="ATP-DEPENDENT RNA HELICASE HRPB"/>
    <property type="match status" value="1"/>
</dbReference>
<gene>
    <name evidence="8" type="ORF">LA66_16745</name>
</gene>
<dbReference type="InterPro" id="IPR007502">
    <property type="entry name" value="Helicase-assoc_dom"/>
</dbReference>
<dbReference type="InterPro" id="IPR056329">
    <property type="entry name" value="CON_HrpB"/>
</dbReference>
<dbReference type="InterPro" id="IPR011545">
    <property type="entry name" value="DEAD/DEAH_box_helicase_dom"/>
</dbReference>
<dbReference type="Pfam" id="PF24473">
    <property type="entry name" value="CON_HrpB"/>
    <property type="match status" value="1"/>
</dbReference>
<dbReference type="InterPro" id="IPR027417">
    <property type="entry name" value="P-loop_NTPase"/>
</dbReference>
<evidence type="ECO:0000256" key="2">
    <source>
        <dbReference type="ARBA" id="ARBA00022801"/>
    </source>
</evidence>
<dbReference type="InterPro" id="IPR013689">
    <property type="entry name" value="RNA_helicase_ATP-dep_HrpB_C"/>
</dbReference>
<comment type="caution">
    <text evidence="8">The sequence shown here is derived from an EMBL/GenBank/DDBJ whole genome shotgun (WGS) entry which is preliminary data.</text>
</comment>
<dbReference type="SMART" id="SM00487">
    <property type="entry name" value="DEXDc"/>
    <property type="match status" value="1"/>
</dbReference>
<dbReference type="SMART" id="SM00490">
    <property type="entry name" value="HELICc"/>
    <property type="match status" value="1"/>
</dbReference>
<dbReference type="InterPro" id="IPR010225">
    <property type="entry name" value="HrpB"/>
</dbReference>
<dbReference type="CDD" id="cd17990">
    <property type="entry name" value="DEXHc_HrpB"/>
    <property type="match status" value="1"/>
</dbReference>
<dbReference type="Pfam" id="PF04408">
    <property type="entry name" value="WHD_HA2"/>
    <property type="match status" value="1"/>
</dbReference>
<dbReference type="Proteomes" id="UP000030826">
    <property type="component" value="Unassembled WGS sequence"/>
</dbReference>
<keyword evidence="3 8" id="KW-0347">Helicase</keyword>
<feature type="domain" description="Helicase C-terminal" evidence="7">
    <location>
        <begin position="206"/>
        <end position="371"/>
    </location>
</feature>
<feature type="region of interest" description="Disordered" evidence="5">
    <location>
        <begin position="798"/>
        <end position="817"/>
    </location>
</feature>
<dbReference type="GO" id="GO:0003676">
    <property type="term" value="F:nucleic acid binding"/>
    <property type="evidence" value="ECO:0007669"/>
    <property type="project" value="InterPro"/>
</dbReference>
<dbReference type="InterPro" id="IPR001650">
    <property type="entry name" value="Helicase_C-like"/>
</dbReference>
<protein>
    <submittedName>
        <fullName evidence="8">ATP-dependent helicase</fullName>
    </submittedName>
</protein>
<dbReference type="AlphaFoldDB" id="A0A0B1PYI7"/>
<dbReference type="GO" id="GO:0004386">
    <property type="term" value="F:helicase activity"/>
    <property type="evidence" value="ECO:0007669"/>
    <property type="project" value="UniProtKB-KW"/>
</dbReference>
<dbReference type="PIRSF" id="PIRSF005496">
    <property type="entry name" value="ATP_hel_hrpB"/>
    <property type="match status" value="1"/>
</dbReference>
<dbReference type="NCBIfam" id="TIGR01970">
    <property type="entry name" value="DEAH_box_HrpB"/>
    <property type="match status" value="1"/>
</dbReference>
<feature type="domain" description="Helicase ATP-binding" evidence="6">
    <location>
        <begin position="17"/>
        <end position="180"/>
    </location>
</feature>
<evidence type="ECO:0000313" key="9">
    <source>
        <dbReference type="Proteomes" id="UP000030826"/>
    </source>
</evidence>
<dbReference type="STRING" id="370622.LA66_16745"/>
<dbReference type="SMART" id="SM00847">
    <property type="entry name" value="HA2"/>
    <property type="match status" value="1"/>
</dbReference>
<dbReference type="Pfam" id="PF00270">
    <property type="entry name" value="DEAD"/>
    <property type="match status" value="1"/>
</dbReference>
<evidence type="ECO:0000259" key="6">
    <source>
        <dbReference type="PROSITE" id="PS51192"/>
    </source>
</evidence>
<evidence type="ECO:0000313" key="8">
    <source>
        <dbReference type="EMBL" id="KHJ53583.1"/>
    </source>
</evidence>
<keyword evidence="2" id="KW-0378">Hydrolase</keyword>
<reference evidence="8 9" key="1">
    <citation type="submission" date="2014-09" db="EMBL/GenBank/DDBJ databases">
        <title>Isolation and characterization of Aurantimonas altamirensis ON-56566 from clinical sample following a dog bite.</title>
        <authorList>
            <person name="Eshaghi A."/>
            <person name="Li A."/>
            <person name="Shahinas D."/>
            <person name="Bahn P."/>
            <person name="Kus J.V."/>
            <person name="Patel S.N."/>
        </authorList>
    </citation>
    <scope>NUCLEOTIDE SEQUENCE [LARGE SCALE GENOMIC DNA]</scope>
    <source>
        <strain evidence="8 9">ON-56566</strain>
    </source>
</reference>
<dbReference type="InterPro" id="IPR014001">
    <property type="entry name" value="Helicase_ATP-bd"/>
</dbReference>
<dbReference type="Pfam" id="PF00271">
    <property type="entry name" value="Helicase_C"/>
    <property type="match status" value="1"/>
</dbReference>
<evidence type="ECO:0000259" key="7">
    <source>
        <dbReference type="PROSITE" id="PS51194"/>
    </source>
</evidence>
<evidence type="ECO:0000256" key="4">
    <source>
        <dbReference type="ARBA" id="ARBA00022840"/>
    </source>
</evidence>
<dbReference type="OrthoDB" id="9805617at2"/>
<dbReference type="Gene3D" id="1.20.120.1080">
    <property type="match status" value="1"/>
</dbReference>
<organism evidence="8 9">
    <name type="scientific">Aureimonas altamirensis</name>
    <dbReference type="NCBI Taxonomy" id="370622"/>
    <lineage>
        <taxon>Bacteria</taxon>
        <taxon>Pseudomonadati</taxon>
        <taxon>Pseudomonadota</taxon>
        <taxon>Alphaproteobacteria</taxon>
        <taxon>Hyphomicrobiales</taxon>
        <taxon>Aurantimonadaceae</taxon>
        <taxon>Aureimonas</taxon>
    </lineage>
</organism>
<dbReference type="EMBL" id="JRFJ01000005">
    <property type="protein sequence ID" value="KHJ53583.1"/>
    <property type="molecule type" value="Genomic_DNA"/>
</dbReference>
<name>A0A0B1PYI7_9HYPH</name>
<dbReference type="RefSeq" id="WP_039195067.1">
    <property type="nucleotide sequence ID" value="NZ_JRFJ01000005.1"/>
</dbReference>
<dbReference type="SUPFAM" id="SSF52540">
    <property type="entry name" value="P-loop containing nucleoside triphosphate hydrolases"/>
    <property type="match status" value="2"/>
</dbReference>
<accession>A0A0B1PYI7</accession>
<keyword evidence="1" id="KW-0547">Nucleotide-binding</keyword>
<dbReference type="PANTHER" id="PTHR43519:SF1">
    <property type="entry name" value="ATP-DEPENDENT RNA HELICASE HRPB"/>
    <property type="match status" value="1"/>
</dbReference>
<dbReference type="InterPro" id="IPR048333">
    <property type="entry name" value="HA2_WH"/>
</dbReference>
<dbReference type="FunFam" id="3.40.50.300:FF:002125">
    <property type="entry name" value="ATP-dependent helicase HrpB"/>
    <property type="match status" value="1"/>
</dbReference>
<evidence type="ECO:0000256" key="1">
    <source>
        <dbReference type="ARBA" id="ARBA00022741"/>
    </source>
</evidence>
<dbReference type="Gene3D" id="3.40.50.300">
    <property type="entry name" value="P-loop containing nucleotide triphosphate hydrolases"/>
    <property type="match status" value="2"/>
</dbReference>
<proteinExistence type="predicted"/>
<dbReference type="PROSITE" id="PS51192">
    <property type="entry name" value="HELICASE_ATP_BIND_1"/>
    <property type="match status" value="1"/>
</dbReference>
<dbReference type="PROSITE" id="PS51194">
    <property type="entry name" value="HELICASE_CTER"/>
    <property type="match status" value="1"/>
</dbReference>
<dbReference type="CDD" id="cd18791">
    <property type="entry name" value="SF2_C_RHA"/>
    <property type="match status" value="1"/>
</dbReference>
<dbReference type="Pfam" id="PF08482">
    <property type="entry name" value="HrpB_C"/>
    <property type="match status" value="1"/>
</dbReference>
<evidence type="ECO:0000256" key="5">
    <source>
        <dbReference type="SAM" id="MobiDB-lite"/>
    </source>
</evidence>
<dbReference type="GO" id="GO:0005524">
    <property type="term" value="F:ATP binding"/>
    <property type="evidence" value="ECO:0007669"/>
    <property type="project" value="UniProtKB-KW"/>
</dbReference>
<dbReference type="GO" id="GO:0016787">
    <property type="term" value="F:hydrolase activity"/>
    <property type="evidence" value="ECO:0007669"/>
    <property type="project" value="UniProtKB-KW"/>
</dbReference>